<keyword evidence="3" id="KW-1185">Reference proteome</keyword>
<evidence type="ECO:0000313" key="2">
    <source>
        <dbReference type="EMBL" id="KAK1136217.1"/>
    </source>
</evidence>
<feature type="region of interest" description="Disordered" evidence="1">
    <location>
        <begin position="107"/>
        <end position="178"/>
    </location>
</feature>
<dbReference type="AlphaFoldDB" id="A0AA40KXE0"/>
<dbReference type="Proteomes" id="UP001177670">
    <property type="component" value="Unassembled WGS sequence"/>
</dbReference>
<protein>
    <submittedName>
        <fullName evidence="2">Uncharacterized protein</fullName>
    </submittedName>
</protein>
<feature type="compositionally biased region" description="Polar residues" evidence="1">
    <location>
        <begin position="135"/>
        <end position="146"/>
    </location>
</feature>
<comment type="caution">
    <text evidence="2">The sequence shown here is derived from an EMBL/GenBank/DDBJ whole genome shotgun (WGS) entry which is preliminary data.</text>
</comment>
<feature type="compositionally biased region" description="Basic and acidic residues" evidence="1">
    <location>
        <begin position="117"/>
        <end position="134"/>
    </location>
</feature>
<accession>A0AA40KXE0</accession>
<evidence type="ECO:0000256" key="1">
    <source>
        <dbReference type="SAM" id="MobiDB-lite"/>
    </source>
</evidence>
<dbReference type="EMBL" id="JAHYIQ010000001">
    <property type="protein sequence ID" value="KAK1136217.1"/>
    <property type="molecule type" value="Genomic_DNA"/>
</dbReference>
<organism evidence="2 3">
    <name type="scientific">Melipona bicolor</name>
    <dbReference type="NCBI Taxonomy" id="60889"/>
    <lineage>
        <taxon>Eukaryota</taxon>
        <taxon>Metazoa</taxon>
        <taxon>Ecdysozoa</taxon>
        <taxon>Arthropoda</taxon>
        <taxon>Hexapoda</taxon>
        <taxon>Insecta</taxon>
        <taxon>Pterygota</taxon>
        <taxon>Neoptera</taxon>
        <taxon>Endopterygota</taxon>
        <taxon>Hymenoptera</taxon>
        <taxon>Apocrita</taxon>
        <taxon>Aculeata</taxon>
        <taxon>Apoidea</taxon>
        <taxon>Anthophila</taxon>
        <taxon>Apidae</taxon>
        <taxon>Melipona</taxon>
    </lineage>
</organism>
<proteinExistence type="predicted"/>
<sequence>MEAGERSTRGRCEKENEERRGEERRRGAKGPPVDPPPCSASQVFHREGATKRKREKQRTAPCPLGWYWPPVDKLSGSEQTAKSAAKTTVAIVKRGPLRVVRQIGSNAWLPRGKGHGKGTETIRDFEHHRARDDSTASQLVPSTNCSHPYPPGSWVDARHEPKPRGTSTRDAPLCPGFS</sequence>
<feature type="region of interest" description="Disordered" evidence="1">
    <location>
        <begin position="1"/>
        <end position="84"/>
    </location>
</feature>
<gene>
    <name evidence="2" type="ORF">K0M31_000782</name>
</gene>
<feature type="compositionally biased region" description="Basic and acidic residues" evidence="1">
    <location>
        <begin position="1"/>
        <end position="25"/>
    </location>
</feature>
<reference evidence="2" key="1">
    <citation type="submission" date="2021-10" db="EMBL/GenBank/DDBJ databases">
        <title>Melipona bicolor Genome sequencing and assembly.</title>
        <authorList>
            <person name="Araujo N.S."/>
            <person name="Arias M.C."/>
        </authorList>
    </citation>
    <scope>NUCLEOTIDE SEQUENCE</scope>
    <source>
        <strain evidence="2">USP_2M_L1-L4_2017</strain>
        <tissue evidence="2">Whole body</tissue>
    </source>
</reference>
<evidence type="ECO:0000313" key="3">
    <source>
        <dbReference type="Proteomes" id="UP001177670"/>
    </source>
</evidence>
<name>A0AA40KXE0_9HYME</name>